<sequence>MKRVIVHLLCLFTTLIGGFANAQQVILPQAYDDKSSLALSVIQSALQVSEQRSQVSIADHQIAEQGLADALKSHEISLFWASTTNELETEFFPVRVPLLKGIDSYQILLCRAESIPELNLIRHAGQLRQYKMGVLNASNNANVFQRNGLNTVATSKWQNLVYMLDGQRFDIMATSVFDIAKIQALQNQVKYPINASTLQGTLISYLAPTYIFTNNAQLAEQIKQGLELLIESKQLDAILNADDSYRQALALLDEFNGEVIQLQSQLQANVQPLARPELWVHLANQSLLAKN</sequence>
<evidence type="ECO:0000256" key="1">
    <source>
        <dbReference type="SAM" id="SignalP"/>
    </source>
</evidence>
<name>A0A2S0VRB9_9ALTE</name>
<dbReference type="RefSeq" id="WP_108602822.1">
    <property type="nucleotide sequence ID" value="NZ_CP026604.1"/>
</dbReference>
<proteinExistence type="predicted"/>
<dbReference type="AlphaFoldDB" id="A0A2S0VRB9"/>
<feature type="chain" id="PRO_5015541701" description="Solute-binding protein family 3/N-terminal domain-containing protein" evidence="1">
    <location>
        <begin position="23"/>
        <end position="291"/>
    </location>
</feature>
<dbReference type="SUPFAM" id="SSF53850">
    <property type="entry name" value="Periplasmic binding protein-like II"/>
    <property type="match status" value="1"/>
</dbReference>
<keyword evidence="3" id="KW-1185">Reference proteome</keyword>
<dbReference type="OrthoDB" id="547680at2"/>
<keyword evidence="1" id="KW-0732">Signal</keyword>
<organism evidence="2 3">
    <name type="scientific">Saccharobesus litoralis</name>
    <dbReference type="NCBI Taxonomy" id="2172099"/>
    <lineage>
        <taxon>Bacteria</taxon>
        <taxon>Pseudomonadati</taxon>
        <taxon>Pseudomonadota</taxon>
        <taxon>Gammaproteobacteria</taxon>
        <taxon>Alteromonadales</taxon>
        <taxon>Alteromonadaceae</taxon>
        <taxon>Saccharobesus</taxon>
    </lineage>
</organism>
<evidence type="ECO:0000313" key="2">
    <source>
        <dbReference type="EMBL" id="AWB66766.1"/>
    </source>
</evidence>
<dbReference type="Proteomes" id="UP000244441">
    <property type="component" value="Chromosome"/>
</dbReference>
<reference evidence="2 3" key="1">
    <citation type="submission" date="2018-01" db="EMBL/GenBank/DDBJ databases">
        <title>Genome sequence of a Cantenovulum-like bacteria.</title>
        <authorList>
            <person name="Tan W.R."/>
            <person name="Lau N.-S."/>
            <person name="Go F."/>
            <person name="Amirul A.-A.A."/>
        </authorList>
    </citation>
    <scope>NUCLEOTIDE SEQUENCE [LARGE SCALE GENOMIC DNA]</scope>
    <source>
        <strain evidence="2 3">CCB-QB4</strain>
    </source>
</reference>
<dbReference type="EMBL" id="CP026604">
    <property type="protein sequence ID" value="AWB66766.1"/>
    <property type="molecule type" value="Genomic_DNA"/>
</dbReference>
<dbReference type="KEGG" id="cate:C2869_10160"/>
<accession>A0A2S0VRB9</accession>
<feature type="signal peptide" evidence="1">
    <location>
        <begin position="1"/>
        <end position="22"/>
    </location>
</feature>
<gene>
    <name evidence="2" type="ORF">C2869_10160</name>
</gene>
<evidence type="ECO:0008006" key="4">
    <source>
        <dbReference type="Google" id="ProtNLM"/>
    </source>
</evidence>
<evidence type="ECO:0000313" key="3">
    <source>
        <dbReference type="Proteomes" id="UP000244441"/>
    </source>
</evidence>
<protein>
    <recommendedName>
        <fullName evidence="4">Solute-binding protein family 3/N-terminal domain-containing protein</fullName>
    </recommendedName>
</protein>